<protein>
    <recommendedName>
        <fullName evidence="10">Caspase-3</fullName>
    </recommendedName>
</protein>
<dbReference type="InterPro" id="IPR033139">
    <property type="entry name" value="Caspase_cys_AS"/>
</dbReference>
<evidence type="ECO:0000313" key="8">
    <source>
        <dbReference type="EMBL" id="CAL5131683.1"/>
    </source>
</evidence>
<dbReference type="PRINTS" id="PR00376">
    <property type="entry name" value="IL1BCENZYME"/>
</dbReference>
<dbReference type="GO" id="GO:0004197">
    <property type="term" value="F:cysteine-type endopeptidase activity"/>
    <property type="evidence" value="ECO:0007669"/>
    <property type="project" value="InterPro"/>
</dbReference>
<dbReference type="GO" id="GO:0006508">
    <property type="term" value="P:proteolysis"/>
    <property type="evidence" value="ECO:0007669"/>
    <property type="project" value="UniProtKB-KW"/>
</dbReference>
<evidence type="ECO:0000256" key="4">
    <source>
        <dbReference type="ARBA" id="ARBA00022801"/>
    </source>
</evidence>
<dbReference type="Pfam" id="PF00656">
    <property type="entry name" value="Peptidase_C14"/>
    <property type="match status" value="1"/>
</dbReference>
<evidence type="ECO:0000259" key="6">
    <source>
        <dbReference type="PROSITE" id="PS50207"/>
    </source>
</evidence>
<dbReference type="PANTHER" id="PTHR47901">
    <property type="entry name" value="CASPASE RECRUITMENT DOMAIN-CONTAINING PROTEIN 18"/>
    <property type="match status" value="1"/>
</dbReference>
<dbReference type="InterPro" id="IPR002138">
    <property type="entry name" value="Pept_C14_p10"/>
</dbReference>
<dbReference type="PROSITE" id="PS50208">
    <property type="entry name" value="CASPASE_P20"/>
    <property type="match status" value="1"/>
</dbReference>
<keyword evidence="4" id="KW-0378">Hydrolase</keyword>
<dbReference type="InterPro" id="IPR011600">
    <property type="entry name" value="Pept_C14_caspase"/>
</dbReference>
<evidence type="ECO:0000256" key="5">
    <source>
        <dbReference type="RuleBase" id="RU003971"/>
    </source>
</evidence>
<evidence type="ECO:0000259" key="7">
    <source>
        <dbReference type="PROSITE" id="PS50208"/>
    </source>
</evidence>
<proteinExistence type="inferred from homology"/>
<keyword evidence="3" id="KW-0053">Apoptosis</keyword>
<dbReference type="SMART" id="SM00115">
    <property type="entry name" value="CASc"/>
    <property type="match status" value="1"/>
</dbReference>
<evidence type="ECO:0000256" key="3">
    <source>
        <dbReference type="ARBA" id="ARBA00022703"/>
    </source>
</evidence>
<gene>
    <name evidence="8" type="ORF">CDAUBV1_LOCUS4192</name>
</gene>
<dbReference type="PROSITE" id="PS01122">
    <property type="entry name" value="CASPASE_CYS"/>
    <property type="match status" value="1"/>
</dbReference>
<keyword evidence="2" id="KW-0645">Protease</keyword>
<dbReference type="EMBL" id="CAXLJL010000101">
    <property type="protein sequence ID" value="CAL5131683.1"/>
    <property type="molecule type" value="Genomic_DNA"/>
</dbReference>
<dbReference type="InterPro" id="IPR015917">
    <property type="entry name" value="Pept_C14A"/>
</dbReference>
<dbReference type="InterPro" id="IPR029030">
    <property type="entry name" value="Caspase-like_dom_sf"/>
</dbReference>
<comment type="similarity">
    <text evidence="1 5">Belongs to the peptidase C14A family.</text>
</comment>
<dbReference type="InterPro" id="IPR002398">
    <property type="entry name" value="Pept_C14"/>
</dbReference>
<evidence type="ECO:0000256" key="2">
    <source>
        <dbReference type="ARBA" id="ARBA00022670"/>
    </source>
</evidence>
<reference evidence="8" key="1">
    <citation type="submission" date="2024-06" db="EMBL/GenBank/DDBJ databases">
        <authorList>
            <person name="Liu X."/>
            <person name="Lenzi L."/>
            <person name="Haldenby T S."/>
            <person name="Uol C."/>
        </authorList>
    </citation>
    <scope>NUCLEOTIDE SEQUENCE</scope>
</reference>
<feature type="domain" description="Caspase family p20" evidence="7">
    <location>
        <begin position="25"/>
        <end position="151"/>
    </location>
</feature>
<accession>A0AAV2T8P2</accession>
<comment type="caution">
    <text evidence="8">The sequence shown here is derived from an EMBL/GenBank/DDBJ whole genome shotgun (WGS) entry which is preliminary data.</text>
</comment>
<sequence>MDQTSLRHAATVNIHPGSYVVNSIPRGLVLIINIEEYKLGVEGDERRGSTLDAARLRRLLEEFSYHVSVHDNNTADYITNLVKDFSRKEEFKYVDAAIVVVLAHGSDGEIIASDGERVSIMELLRNFCADQCPLLAGKPKFFIFQACRGTDSESGYIFSKEAQQDSQFRPAPQGEIVCPIAYQPKPDTQSSFSDYLIAYPTVQGYAAWRTRENGSPFIQRLEEVFRNDSHNEQVLDMLYAVSKHMAKQPIVQALTGERHFQTSQIECTLRKPFYFWTDDLSP</sequence>
<evidence type="ECO:0008006" key="10">
    <source>
        <dbReference type="Google" id="ProtNLM"/>
    </source>
</evidence>
<dbReference type="SUPFAM" id="SSF52129">
    <property type="entry name" value="Caspase-like"/>
    <property type="match status" value="1"/>
</dbReference>
<evidence type="ECO:0000256" key="1">
    <source>
        <dbReference type="ARBA" id="ARBA00010134"/>
    </source>
</evidence>
<name>A0AAV2T8P2_CALDB</name>
<organism evidence="8 9">
    <name type="scientific">Calicophoron daubneyi</name>
    <name type="common">Rumen fluke</name>
    <name type="synonym">Paramphistomum daubneyi</name>
    <dbReference type="NCBI Taxonomy" id="300641"/>
    <lineage>
        <taxon>Eukaryota</taxon>
        <taxon>Metazoa</taxon>
        <taxon>Spiralia</taxon>
        <taxon>Lophotrochozoa</taxon>
        <taxon>Platyhelminthes</taxon>
        <taxon>Trematoda</taxon>
        <taxon>Digenea</taxon>
        <taxon>Plagiorchiida</taxon>
        <taxon>Pronocephalata</taxon>
        <taxon>Paramphistomoidea</taxon>
        <taxon>Paramphistomidae</taxon>
        <taxon>Calicophoron</taxon>
    </lineage>
</organism>
<dbReference type="InterPro" id="IPR001309">
    <property type="entry name" value="Pept_C14_p20"/>
</dbReference>
<dbReference type="GO" id="GO:0006915">
    <property type="term" value="P:apoptotic process"/>
    <property type="evidence" value="ECO:0007669"/>
    <property type="project" value="UniProtKB-KW"/>
</dbReference>
<dbReference type="AlphaFoldDB" id="A0AAV2T8P2"/>
<dbReference type="Gene3D" id="3.40.50.1460">
    <property type="match status" value="1"/>
</dbReference>
<dbReference type="PANTHER" id="PTHR47901:SF8">
    <property type="entry name" value="CASPASE-3"/>
    <property type="match status" value="1"/>
</dbReference>
<feature type="domain" description="Caspase family p10" evidence="6">
    <location>
        <begin position="193"/>
        <end position="277"/>
    </location>
</feature>
<evidence type="ECO:0000313" key="9">
    <source>
        <dbReference type="Proteomes" id="UP001497525"/>
    </source>
</evidence>
<dbReference type="Proteomes" id="UP001497525">
    <property type="component" value="Unassembled WGS sequence"/>
</dbReference>
<dbReference type="PROSITE" id="PS50207">
    <property type="entry name" value="CASPASE_P10"/>
    <property type="match status" value="1"/>
</dbReference>